<dbReference type="SUPFAM" id="SSF48452">
    <property type="entry name" value="TPR-like"/>
    <property type="match status" value="1"/>
</dbReference>
<dbReference type="CDD" id="cd05804">
    <property type="entry name" value="StaR_like"/>
    <property type="match status" value="1"/>
</dbReference>
<evidence type="ECO:0000256" key="2">
    <source>
        <dbReference type="ARBA" id="ARBA00019992"/>
    </source>
</evidence>
<dbReference type="PANTHER" id="PTHR16263">
    <property type="entry name" value="TETRATRICOPEPTIDE REPEAT PROTEIN 38"/>
    <property type="match status" value="1"/>
</dbReference>
<dbReference type="PANTHER" id="PTHR16263:SF4">
    <property type="entry name" value="TETRATRICOPEPTIDE REPEAT PROTEIN 38"/>
    <property type="match status" value="1"/>
</dbReference>
<dbReference type="Gene3D" id="1.25.40.10">
    <property type="entry name" value="Tetratricopeptide repeat domain"/>
    <property type="match status" value="1"/>
</dbReference>
<keyword evidence="3" id="KW-0677">Repeat</keyword>
<comment type="similarity">
    <text evidence="1">Belongs to the TTC38 family.</text>
</comment>
<organism evidence="5 6">
    <name type="scientific">Stutzerimonas stutzeri</name>
    <name type="common">Pseudomonas stutzeri</name>
    <dbReference type="NCBI Taxonomy" id="316"/>
    <lineage>
        <taxon>Bacteria</taxon>
        <taxon>Pseudomonadati</taxon>
        <taxon>Pseudomonadota</taxon>
        <taxon>Gammaproteobacteria</taxon>
        <taxon>Pseudomonadales</taxon>
        <taxon>Pseudomonadaceae</taxon>
        <taxon>Stutzerimonas</taxon>
    </lineage>
</organism>
<dbReference type="InterPro" id="IPR011990">
    <property type="entry name" value="TPR-like_helical_dom_sf"/>
</dbReference>
<protein>
    <recommendedName>
        <fullName evidence="2">Tetratricopeptide repeat protein 38</fullName>
    </recommendedName>
</protein>
<dbReference type="KEGG" id="pstu:UIB01_19350"/>
<proteinExistence type="inferred from homology"/>
<accession>A0A023WXP5</accession>
<keyword evidence="4" id="KW-0802">TPR repeat</keyword>
<dbReference type="OrthoDB" id="9815900at2"/>
<dbReference type="InterPro" id="IPR033891">
    <property type="entry name" value="TTC38"/>
</dbReference>
<evidence type="ECO:0000256" key="4">
    <source>
        <dbReference type="ARBA" id="ARBA00022803"/>
    </source>
</evidence>
<evidence type="ECO:0000256" key="3">
    <source>
        <dbReference type="ARBA" id="ARBA00022737"/>
    </source>
</evidence>
<dbReference type="EMBL" id="CP007509">
    <property type="protein sequence ID" value="AHY44510.1"/>
    <property type="molecule type" value="Genomic_DNA"/>
</dbReference>
<reference evidence="5 6" key="1">
    <citation type="submission" date="2014-03" db="EMBL/GenBank/DDBJ databases">
        <title>Complete genome sequence of Pseudomonas stutzeri 19SMN4.</title>
        <authorList>
            <person name="Brunet-Galmes I."/>
            <person name="Nogales B."/>
            <person name="Busquets A."/>
            <person name="Pena A."/>
            <person name="Gomila M."/>
            <person name="Garcia-Valdes E."/>
            <person name="Lalucat J."/>
            <person name="Bennasar A."/>
            <person name="Bosch R."/>
        </authorList>
    </citation>
    <scope>NUCLEOTIDE SEQUENCE [LARGE SCALE GENOMIC DNA]</scope>
    <source>
        <strain evidence="5 6">19SMN4</strain>
    </source>
</reference>
<evidence type="ECO:0000256" key="1">
    <source>
        <dbReference type="ARBA" id="ARBA00005857"/>
    </source>
</evidence>
<dbReference type="PATRIC" id="fig|316.97.peg.3865"/>
<sequence>MKDAHGYQLTGCNSEAQALLDQALAQFRCLHADSLATTEATLQASPELVMGHVLHAWLYLLGTEAAALPVARASYERALELPHNDREGRHLKALGQLLDGRWHAAGRVLEDLSIDYPHDMLALQAGQQIDFFTGDARMLRDRIARVLPDWSLQLPGYHALLGLYAFGLEESGDYRLAERYGREAIALQPADAWAQHAVAHVLEMQGRREEGIAWMRGNPAWQQDSMLAVHNWWHLALHHIELDDCGAALDLFDGPVNGHQSTLALELIDASALLWRLQLRGVDVGNRWAGVAERWAAMAADGNYAFNDFHAAMAFACAGRDDLLGLLRAAQQRACARDDDNARFTGQIGAPGVEAVVAFVEGNHGRSVELLRSIRNQAQLFGGSHAQRDLVDQTLIAAAERSGQQRLARALQRERQLLAEQRRMQ</sequence>
<evidence type="ECO:0000313" key="5">
    <source>
        <dbReference type="EMBL" id="AHY44510.1"/>
    </source>
</evidence>
<gene>
    <name evidence="5" type="ORF">UIB01_19350</name>
</gene>
<dbReference type="Proteomes" id="UP000025238">
    <property type="component" value="Chromosome"/>
</dbReference>
<name>A0A023WXP5_STUST</name>
<evidence type="ECO:0000313" key="6">
    <source>
        <dbReference type="Proteomes" id="UP000025238"/>
    </source>
</evidence>
<dbReference type="AlphaFoldDB" id="A0A023WXP5"/>